<feature type="domain" description="Peptidase M13 C-terminal" evidence="8">
    <location>
        <begin position="595"/>
        <end position="797"/>
    </location>
</feature>
<evidence type="ECO:0000256" key="2">
    <source>
        <dbReference type="ARBA" id="ARBA00022670"/>
    </source>
</evidence>
<accession>A0A9J7N213</accession>
<keyword evidence="10" id="KW-1185">Reference proteome</keyword>
<keyword evidence="2" id="KW-0645">Protease</keyword>
<dbReference type="RefSeq" id="XP_035686854.1">
    <property type="nucleotide sequence ID" value="XM_035830961.1"/>
</dbReference>
<dbReference type="GO" id="GO:0004222">
    <property type="term" value="F:metalloendopeptidase activity"/>
    <property type="evidence" value="ECO:0000318"/>
    <property type="project" value="GO_Central"/>
</dbReference>
<keyword evidence="7" id="KW-1133">Transmembrane helix</keyword>
<dbReference type="PANTHER" id="PTHR11733">
    <property type="entry name" value="ZINC METALLOPROTEASE FAMILY M13 NEPRILYSIN-RELATED"/>
    <property type="match status" value="1"/>
</dbReference>
<evidence type="ECO:0000259" key="8">
    <source>
        <dbReference type="Pfam" id="PF01431"/>
    </source>
</evidence>
<keyword evidence="7" id="KW-0812">Transmembrane</keyword>
<dbReference type="SUPFAM" id="SSF55486">
    <property type="entry name" value="Metalloproteases ('zincins'), catalytic domain"/>
    <property type="match status" value="1"/>
</dbReference>
<proteinExistence type="predicted"/>
<dbReference type="PROSITE" id="PS51885">
    <property type="entry name" value="NEPRILYSIN"/>
    <property type="match status" value="1"/>
</dbReference>
<evidence type="ECO:0000259" key="9">
    <source>
        <dbReference type="Pfam" id="PF05649"/>
    </source>
</evidence>
<dbReference type="Proteomes" id="UP000001554">
    <property type="component" value="Chromosome 9"/>
</dbReference>
<dbReference type="OMA" id="HIWLKSQ"/>
<reference evidence="10" key="1">
    <citation type="journal article" date="2020" name="Nat. Ecol. Evol.">
        <title>Deeply conserved synteny resolves early events in vertebrate evolution.</title>
        <authorList>
            <person name="Simakov O."/>
            <person name="Marletaz F."/>
            <person name="Yue J.X."/>
            <person name="O'Connell B."/>
            <person name="Jenkins J."/>
            <person name="Brandt A."/>
            <person name="Calef R."/>
            <person name="Tung C.H."/>
            <person name="Huang T.K."/>
            <person name="Schmutz J."/>
            <person name="Satoh N."/>
            <person name="Yu J.K."/>
            <person name="Putnam N.H."/>
            <person name="Green R.E."/>
            <person name="Rokhsar D.S."/>
        </authorList>
    </citation>
    <scope>NUCLEOTIDE SEQUENCE [LARGE SCALE GENOMIC DNA]</scope>
    <source>
        <strain evidence="10">S238N-H82</strain>
    </source>
</reference>
<dbReference type="PANTHER" id="PTHR11733:SF133">
    <property type="entry name" value="PHOSPHATE-REGULATING NEUTRAL ENDOPEPTIDASE PHEX"/>
    <property type="match status" value="1"/>
</dbReference>
<organism evidence="10 11">
    <name type="scientific">Branchiostoma floridae</name>
    <name type="common">Florida lancelet</name>
    <name type="synonym">Amphioxus</name>
    <dbReference type="NCBI Taxonomy" id="7739"/>
    <lineage>
        <taxon>Eukaryota</taxon>
        <taxon>Metazoa</taxon>
        <taxon>Chordata</taxon>
        <taxon>Cephalochordata</taxon>
        <taxon>Leptocardii</taxon>
        <taxon>Amphioxiformes</taxon>
        <taxon>Branchiostomatidae</taxon>
        <taxon>Branchiostoma</taxon>
    </lineage>
</organism>
<evidence type="ECO:0000256" key="3">
    <source>
        <dbReference type="ARBA" id="ARBA00022723"/>
    </source>
</evidence>
<keyword evidence="4" id="KW-0378">Hydrolase</keyword>
<dbReference type="InterPro" id="IPR008753">
    <property type="entry name" value="Peptidase_M13_N"/>
</dbReference>
<dbReference type="GO" id="GO:0016485">
    <property type="term" value="P:protein processing"/>
    <property type="evidence" value="ECO:0000318"/>
    <property type="project" value="GO_Central"/>
</dbReference>
<evidence type="ECO:0000256" key="5">
    <source>
        <dbReference type="ARBA" id="ARBA00022833"/>
    </source>
</evidence>
<dbReference type="Gene3D" id="3.40.390.10">
    <property type="entry name" value="Collagenase (Catalytic Domain)"/>
    <property type="match status" value="1"/>
</dbReference>
<dbReference type="InterPro" id="IPR042089">
    <property type="entry name" value="Peptidase_M13_dom_2"/>
</dbReference>
<dbReference type="InterPro" id="IPR018497">
    <property type="entry name" value="Peptidase_M13_C"/>
</dbReference>
<protein>
    <submittedName>
        <fullName evidence="11">Phosphate-regulating neutral endopeptidase PHEX-like isoform X1</fullName>
    </submittedName>
</protein>
<dbReference type="CDD" id="cd08662">
    <property type="entry name" value="M13"/>
    <property type="match status" value="1"/>
</dbReference>
<gene>
    <name evidence="11" type="primary">LOC118423057</name>
</gene>
<dbReference type="InterPro" id="IPR024079">
    <property type="entry name" value="MetalloPept_cat_dom_sf"/>
</dbReference>
<feature type="domain" description="Peptidase M13 N-terminal" evidence="9">
    <location>
        <begin position="140"/>
        <end position="536"/>
    </location>
</feature>
<dbReference type="Pfam" id="PF01431">
    <property type="entry name" value="Peptidase_M13"/>
    <property type="match status" value="1"/>
</dbReference>
<dbReference type="GO" id="GO:0005886">
    <property type="term" value="C:plasma membrane"/>
    <property type="evidence" value="ECO:0000318"/>
    <property type="project" value="GO_Central"/>
</dbReference>
<keyword evidence="6" id="KW-0482">Metalloprotease</keyword>
<dbReference type="InterPro" id="IPR000718">
    <property type="entry name" value="Peptidase_M13"/>
</dbReference>
<keyword evidence="3" id="KW-0479">Metal-binding</keyword>
<dbReference type="GeneID" id="118423057"/>
<dbReference type="Pfam" id="PF05649">
    <property type="entry name" value="Peptidase_M13_N"/>
    <property type="match status" value="1"/>
</dbReference>
<evidence type="ECO:0000256" key="1">
    <source>
        <dbReference type="ARBA" id="ARBA00001947"/>
    </source>
</evidence>
<name>A0A9J7N213_BRAFL</name>
<dbReference type="Gene3D" id="1.10.1380.10">
    <property type="entry name" value="Neutral endopeptidase , domain2"/>
    <property type="match status" value="1"/>
</dbReference>
<evidence type="ECO:0000256" key="4">
    <source>
        <dbReference type="ARBA" id="ARBA00022801"/>
    </source>
</evidence>
<keyword evidence="5" id="KW-0862">Zinc</keyword>
<dbReference type="KEGG" id="bfo:118423057"/>
<evidence type="ECO:0000256" key="6">
    <source>
        <dbReference type="ARBA" id="ARBA00023049"/>
    </source>
</evidence>
<evidence type="ECO:0000313" key="11">
    <source>
        <dbReference type="RefSeq" id="XP_035686854.1"/>
    </source>
</evidence>
<comment type="cofactor">
    <cofactor evidence="1">
        <name>Zn(2+)</name>
        <dbReference type="ChEBI" id="CHEBI:29105"/>
    </cofactor>
</comment>
<dbReference type="OrthoDB" id="6475849at2759"/>
<dbReference type="AlphaFoldDB" id="A0A9J7N213"/>
<dbReference type="PRINTS" id="PR00786">
    <property type="entry name" value="NEPRILYSIN"/>
</dbReference>
<feature type="transmembrane region" description="Helical" evidence="7">
    <location>
        <begin position="85"/>
        <end position="106"/>
    </location>
</feature>
<evidence type="ECO:0000256" key="7">
    <source>
        <dbReference type="SAM" id="Phobius"/>
    </source>
</evidence>
<keyword evidence="7" id="KW-0472">Membrane</keyword>
<dbReference type="GO" id="GO:0046872">
    <property type="term" value="F:metal ion binding"/>
    <property type="evidence" value="ECO:0007669"/>
    <property type="project" value="UniProtKB-KW"/>
</dbReference>
<sequence>MHRVIVRLLSDNAAGKTDRSLCKQAALIVNKEIHTSFPHRLIVGQDRSRRKMSLQIHEKKYLNGDPEHNDGVDFKKGGGLSTREVILILVLIVVTVAGVAAIIVLATQKSSPEEVGFCNTRECASTAGFLIDNMDPDVDPCDNFFEFAVGGWKKNNPIPDTSSSWSMYSVLRERVQYIVRDILEEPTADDEIEAVKKAKDVYQSCMDLDTIEQRGTQPLLDFLQGPLKWPVIDNTFDESKFDILATMLALRAYNNDLLIEASVSVDSKNSSLRIITVDQPSLGLGRDYFIDEGYSTQKQAYFELMVKAATALGADVNTVREEMNKTLELETFLAEIMVPSEDRRESENLYNKMTVGEMQANIAPEVDWLLYLNTLSDAYLFNETTVIDESEPVIVQAPPYLMNLSREVFSPDTTWDNKTIANYMVWRIVRNRINNLGKEFRDMVFEYNRVLSGADQVNPRWKTCSSYVEGNFGAPLGYKYVNSYFSADKKTQVIGMIERVRDAFKKQIDELEWMAEPDKIVAKDKADAIDPKVGYPEWMLNTTELNNDFEALNTSADDYFGNVVRYLQYTAQSGFAYLRAPINQSSWSTAPTTVNAFYLRSKNQIRFPAGELQFPFYWGTDVPMYLSYGAIGVVIGHEITHGFDDQGRKYDKDGNLNQWWSNSSIENFINKRQCIIDQYDNYYFAEAGKNLSGYRTQGENIADNGGMKAAFRAYREWVAERGSEEQLLPGIGLTQNQMFFLNYANLRCSQYRPQGAERAWQGVHSPGQFRVIGSMSNFEEFAKAYNCPVGTTMNRGDQRCSVW</sequence>
<reference evidence="11" key="2">
    <citation type="submission" date="2025-08" db="UniProtKB">
        <authorList>
            <consortium name="RefSeq"/>
        </authorList>
    </citation>
    <scope>IDENTIFICATION</scope>
    <source>
        <strain evidence="11">S238N-H82</strain>
        <tissue evidence="11">Testes</tissue>
    </source>
</reference>
<evidence type="ECO:0000313" key="10">
    <source>
        <dbReference type="Proteomes" id="UP000001554"/>
    </source>
</evidence>